<evidence type="ECO:0000256" key="2">
    <source>
        <dbReference type="ARBA" id="ARBA00023015"/>
    </source>
</evidence>
<dbReference type="CDD" id="cd06267">
    <property type="entry name" value="PBP1_LacI_sugar_binding-like"/>
    <property type="match status" value="1"/>
</dbReference>
<keyword evidence="2" id="KW-0805">Transcription regulation</keyword>
<name>A0ABS4GUW0_9BACL</name>
<dbReference type="InterPro" id="IPR010982">
    <property type="entry name" value="Lambda_DNA-bd_dom_sf"/>
</dbReference>
<dbReference type="CDD" id="cd01392">
    <property type="entry name" value="HTH_LacI"/>
    <property type="match status" value="1"/>
</dbReference>
<feature type="domain" description="HTH lacI-type" evidence="5">
    <location>
        <begin position="2"/>
        <end position="56"/>
    </location>
</feature>
<protein>
    <submittedName>
        <fullName evidence="6">DNA-binding LacI/PurR family transcriptional regulator</fullName>
    </submittedName>
</protein>
<dbReference type="PRINTS" id="PR00036">
    <property type="entry name" value="HTHLACI"/>
</dbReference>
<evidence type="ECO:0000256" key="3">
    <source>
        <dbReference type="ARBA" id="ARBA00023125"/>
    </source>
</evidence>
<evidence type="ECO:0000256" key="4">
    <source>
        <dbReference type="ARBA" id="ARBA00023163"/>
    </source>
</evidence>
<evidence type="ECO:0000256" key="1">
    <source>
        <dbReference type="ARBA" id="ARBA00022491"/>
    </source>
</evidence>
<dbReference type="PROSITE" id="PS00356">
    <property type="entry name" value="HTH_LACI_1"/>
    <property type="match status" value="1"/>
</dbReference>
<dbReference type="RefSeq" id="WP_209812059.1">
    <property type="nucleotide sequence ID" value="NZ_JAGGKT010000016.1"/>
</dbReference>
<keyword evidence="3 6" id="KW-0238">DNA-binding</keyword>
<dbReference type="InterPro" id="IPR000843">
    <property type="entry name" value="HTH_LacI"/>
</dbReference>
<dbReference type="PANTHER" id="PTHR30146:SF148">
    <property type="entry name" value="HTH-TYPE TRANSCRIPTIONAL REPRESSOR PURR-RELATED"/>
    <property type="match status" value="1"/>
</dbReference>
<dbReference type="Gene3D" id="3.40.50.2300">
    <property type="match status" value="2"/>
</dbReference>
<dbReference type="EMBL" id="JAGGKT010000016">
    <property type="protein sequence ID" value="MBP1934048.1"/>
    <property type="molecule type" value="Genomic_DNA"/>
</dbReference>
<sequence>MVTIKDIAKHAGVSVATVSYVLNNTRYVSPQRRERVLQAVEELNYVPNAVARGLRARNTKTLGLVLSDITNPFFPDLAKGCEDAAQAAGFSLVMLNTNEQRERIINAVLQIREGKVDGLIIASAVKQDLGILQELVLEGYPIVLAHRRIQDLQVDSVVADNFQGVTSAVRYFISLGHTRIAMFTGVDETSVNMERKEGFIKAMTDAGLPIRQEWMCNTLGDYQLAYNASANLMRLPWEERPTAVVCMNDMVALGVMDAVEDRGYQVPADMAVIGFDDLFFAGTQRIQLTSVRIPRYEIGQQAARLIIDRIQRTKTMEPMEIVLPTQLVVRKTSGDGIYR</sequence>
<gene>
    <name evidence="6" type="ORF">J2Z37_004065</name>
</gene>
<keyword evidence="4" id="KW-0804">Transcription</keyword>
<dbReference type="PROSITE" id="PS50932">
    <property type="entry name" value="HTH_LACI_2"/>
    <property type="match status" value="1"/>
</dbReference>
<accession>A0ABS4GUW0</accession>
<evidence type="ECO:0000259" key="5">
    <source>
        <dbReference type="PROSITE" id="PS50932"/>
    </source>
</evidence>
<dbReference type="Pfam" id="PF00356">
    <property type="entry name" value="LacI"/>
    <property type="match status" value="1"/>
</dbReference>
<dbReference type="Pfam" id="PF00532">
    <property type="entry name" value="Peripla_BP_1"/>
    <property type="match status" value="1"/>
</dbReference>
<reference evidence="6 7" key="1">
    <citation type="submission" date="2021-03" db="EMBL/GenBank/DDBJ databases">
        <title>Genomic Encyclopedia of Type Strains, Phase IV (KMG-IV): sequencing the most valuable type-strain genomes for metagenomic binning, comparative biology and taxonomic classification.</title>
        <authorList>
            <person name="Goeker M."/>
        </authorList>
    </citation>
    <scope>NUCLEOTIDE SEQUENCE [LARGE SCALE GENOMIC DNA]</scope>
    <source>
        <strain evidence="6 7">DSM 24738</strain>
    </source>
</reference>
<dbReference type="Gene3D" id="1.10.260.40">
    <property type="entry name" value="lambda repressor-like DNA-binding domains"/>
    <property type="match status" value="1"/>
</dbReference>
<dbReference type="InterPro" id="IPR028082">
    <property type="entry name" value="Peripla_BP_I"/>
</dbReference>
<comment type="caution">
    <text evidence="6">The sequence shown here is derived from an EMBL/GenBank/DDBJ whole genome shotgun (WGS) entry which is preliminary data.</text>
</comment>
<dbReference type="GO" id="GO:0003677">
    <property type="term" value="F:DNA binding"/>
    <property type="evidence" value="ECO:0007669"/>
    <property type="project" value="UniProtKB-KW"/>
</dbReference>
<keyword evidence="1" id="KW-0678">Repressor</keyword>
<dbReference type="PANTHER" id="PTHR30146">
    <property type="entry name" value="LACI-RELATED TRANSCRIPTIONAL REPRESSOR"/>
    <property type="match status" value="1"/>
</dbReference>
<dbReference type="SUPFAM" id="SSF47413">
    <property type="entry name" value="lambda repressor-like DNA-binding domains"/>
    <property type="match status" value="1"/>
</dbReference>
<keyword evidence="7" id="KW-1185">Reference proteome</keyword>
<proteinExistence type="predicted"/>
<dbReference type="SUPFAM" id="SSF53822">
    <property type="entry name" value="Periplasmic binding protein-like I"/>
    <property type="match status" value="1"/>
</dbReference>
<dbReference type="InterPro" id="IPR001761">
    <property type="entry name" value="Peripla_BP/Lac1_sug-bd_dom"/>
</dbReference>
<dbReference type="Proteomes" id="UP001519343">
    <property type="component" value="Unassembled WGS sequence"/>
</dbReference>
<organism evidence="6 7">
    <name type="scientific">Ammoniphilus resinae</name>
    <dbReference type="NCBI Taxonomy" id="861532"/>
    <lineage>
        <taxon>Bacteria</taxon>
        <taxon>Bacillati</taxon>
        <taxon>Bacillota</taxon>
        <taxon>Bacilli</taxon>
        <taxon>Bacillales</taxon>
        <taxon>Paenibacillaceae</taxon>
        <taxon>Aneurinibacillus group</taxon>
        <taxon>Ammoniphilus</taxon>
    </lineage>
</organism>
<evidence type="ECO:0000313" key="7">
    <source>
        <dbReference type="Proteomes" id="UP001519343"/>
    </source>
</evidence>
<evidence type="ECO:0000313" key="6">
    <source>
        <dbReference type="EMBL" id="MBP1934048.1"/>
    </source>
</evidence>
<dbReference type="SMART" id="SM00354">
    <property type="entry name" value="HTH_LACI"/>
    <property type="match status" value="1"/>
</dbReference>